<dbReference type="Proteomes" id="UP000036987">
    <property type="component" value="Unassembled WGS sequence"/>
</dbReference>
<reference evidence="8" key="1">
    <citation type="journal article" date="2016" name="Nature">
        <title>The genome of the seagrass Zostera marina reveals angiosperm adaptation to the sea.</title>
        <authorList>
            <person name="Olsen J.L."/>
            <person name="Rouze P."/>
            <person name="Verhelst B."/>
            <person name="Lin Y.-C."/>
            <person name="Bayer T."/>
            <person name="Collen J."/>
            <person name="Dattolo E."/>
            <person name="De Paoli E."/>
            <person name="Dittami S."/>
            <person name="Maumus F."/>
            <person name="Michel G."/>
            <person name="Kersting A."/>
            <person name="Lauritano C."/>
            <person name="Lohaus R."/>
            <person name="Toepel M."/>
            <person name="Tonon T."/>
            <person name="Vanneste K."/>
            <person name="Amirebrahimi M."/>
            <person name="Brakel J."/>
            <person name="Bostroem C."/>
            <person name="Chovatia M."/>
            <person name="Grimwood J."/>
            <person name="Jenkins J.W."/>
            <person name="Jueterbock A."/>
            <person name="Mraz A."/>
            <person name="Stam W.T."/>
            <person name="Tice H."/>
            <person name="Bornberg-Bauer E."/>
            <person name="Green P.J."/>
            <person name="Pearson G.A."/>
            <person name="Procaccini G."/>
            <person name="Duarte C.M."/>
            <person name="Schmutz J."/>
            <person name="Reusch T.B.H."/>
            <person name="Van de Peer Y."/>
        </authorList>
    </citation>
    <scope>NUCLEOTIDE SEQUENCE [LARGE SCALE GENOMIC DNA]</scope>
    <source>
        <strain evidence="8">cv. Finnish</strain>
    </source>
</reference>
<keyword evidence="5" id="KW-1133">Transmembrane helix</keyword>
<feature type="compositionally biased region" description="Basic and acidic residues" evidence="4">
    <location>
        <begin position="9"/>
        <end position="20"/>
    </location>
</feature>
<keyword evidence="1" id="KW-0479">Metal-binding</keyword>
<protein>
    <submittedName>
        <fullName evidence="7">RING/FYVE/PHD zinc finger superfamily protein</fullName>
    </submittedName>
</protein>
<dbReference type="PANTHER" id="PTHR46214:SF30">
    <property type="entry name" value="OS01G0850200 PROTEIN"/>
    <property type="match status" value="1"/>
</dbReference>
<keyword evidence="5" id="KW-0812">Transmembrane</keyword>
<dbReference type="InterPro" id="IPR011016">
    <property type="entry name" value="Znf_RING-CH"/>
</dbReference>
<organism evidence="7 8">
    <name type="scientific">Zostera marina</name>
    <name type="common">Eelgrass</name>
    <dbReference type="NCBI Taxonomy" id="29655"/>
    <lineage>
        <taxon>Eukaryota</taxon>
        <taxon>Viridiplantae</taxon>
        <taxon>Streptophyta</taxon>
        <taxon>Embryophyta</taxon>
        <taxon>Tracheophyta</taxon>
        <taxon>Spermatophyta</taxon>
        <taxon>Magnoliopsida</taxon>
        <taxon>Liliopsida</taxon>
        <taxon>Zosteraceae</taxon>
        <taxon>Zostera</taxon>
    </lineage>
</organism>
<evidence type="ECO:0000256" key="4">
    <source>
        <dbReference type="SAM" id="MobiDB-lite"/>
    </source>
</evidence>
<feature type="region of interest" description="Disordered" evidence="4">
    <location>
        <begin position="1"/>
        <end position="38"/>
    </location>
</feature>
<dbReference type="SMART" id="SM00744">
    <property type="entry name" value="RINGv"/>
    <property type="match status" value="1"/>
</dbReference>
<dbReference type="PANTHER" id="PTHR46214">
    <property type="entry name" value="ZINC FINGER, RING-CH-TYPE"/>
    <property type="match status" value="1"/>
</dbReference>
<dbReference type="Gene3D" id="3.30.40.10">
    <property type="entry name" value="Zinc/RING finger domain, C3HC4 (zinc finger)"/>
    <property type="match status" value="1"/>
</dbReference>
<comment type="caution">
    <text evidence="7">The sequence shown here is derived from an EMBL/GenBank/DDBJ whole genome shotgun (WGS) entry which is preliminary data.</text>
</comment>
<evidence type="ECO:0000256" key="3">
    <source>
        <dbReference type="ARBA" id="ARBA00022833"/>
    </source>
</evidence>
<evidence type="ECO:0000259" key="6">
    <source>
        <dbReference type="PROSITE" id="PS51292"/>
    </source>
</evidence>
<evidence type="ECO:0000313" key="8">
    <source>
        <dbReference type="Proteomes" id="UP000036987"/>
    </source>
</evidence>
<evidence type="ECO:0000256" key="2">
    <source>
        <dbReference type="ARBA" id="ARBA00022771"/>
    </source>
</evidence>
<dbReference type="OrthoDB" id="1912066at2759"/>
<dbReference type="PROSITE" id="PS51292">
    <property type="entry name" value="ZF_RING_CH"/>
    <property type="match status" value="1"/>
</dbReference>
<sequence>MASGIGENSHGERRSIDKSWRSRRTSVEEEEEREAEVRLSISPEIGDSCSVQIADSEITIPTPSAEAEVPEVIKINDSIQDEETKDCRICHLSLENILETGVPIELGCSCKEDLAAAHKQCAEAWFKIKGNRICEICGVIAKNVVDSSDINVVAEQSDETNNTEEQPPPLPPVQSRGTRSFWHGHRFLNFMLACVVFAFVISWMFHFNMPH</sequence>
<dbReference type="Pfam" id="PF12906">
    <property type="entry name" value="RINGv"/>
    <property type="match status" value="1"/>
</dbReference>
<evidence type="ECO:0000313" key="7">
    <source>
        <dbReference type="EMBL" id="KMZ68520.1"/>
    </source>
</evidence>
<keyword evidence="2" id="KW-0863">Zinc-finger</keyword>
<feature type="domain" description="RING-CH-type" evidence="6">
    <location>
        <begin position="79"/>
        <end position="144"/>
    </location>
</feature>
<feature type="region of interest" description="Disordered" evidence="4">
    <location>
        <begin position="156"/>
        <end position="175"/>
    </location>
</feature>
<evidence type="ECO:0000256" key="5">
    <source>
        <dbReference type="SAM" id="Phobius"/>
    </source>
</evidence>
<dbReference type="STRING" id="29655.A0A0K9PJV7"/>
<proteinExistence type="predicted"/>
<dbReference type="OMA" id="TGCWRGQ"/>
<keyword evidence="8" id="KW-1185">Reference proteome</keyword>
<dbReference type="InterPro" id="IPR013083">
    <property type="entry name" value="Znf_RING/FYVE/PHD"/>
</dbReference>
<dbReference type="SUPFAM" id="SSF57850">
    <property type="entry name" value="RING/U-box"/>
    <property type="match status" value="1"/>
</dbReference>
<feature type="transmembrane region" description="Helical" evidence="5">
    <location>
        <begin position="187"/>
        <end position="205"/>
    </location>
</feature>
<dbReference type="AlphaFoldDB" id="A0A0K9PJV7"/>
<keyword evidence="3" id="KW-0862">Zinc</keyword>
<gene>
    <name evidence="7" type="ORF">ZOSMA_239G00290</name>
</gene>
<dbReference type="EMBL" id="LFYR01000838">
    <property type="protein sequence ID" value="KMZ68520.1"/>
    <property type="molecule type" value="Genomic_DNA"/>
</dbReference>
<dbReference type="GO" id="GO:0008270">
    <property type="term" value="F:zinc ion binding"/>
    <property type="evidence" value="ECO:0007669"/>
    <property type="project" value="UniProtKB-KW"/>
</dbReference>
<keyword evidence="5" id="KW-0472">Membrane</keyword>
<name>A0A0K9PJV7_ZOSMR</name>
<evidence type="ECO:0000256" key="1">
    <source>
        <dbReference type="ARBA" id="ARBA00022723"/>
    </source>
</evidence>
<accession>A0A0K9PJV7</accession>